<evidence type="ECO:0000256" key="2">
    <source>
        <dbReference type="SAM" id="MobiDB-lite"/>
    </source>
</evidence>
<evidence type="ECO:0000259" key="3">
    <source>
        <dbReference type="PROSITE" id="PS50279"/>
    </source>
</evidence>
<dbReference type="PANTHER" id="PTHR10083">
    <property type="entry name" value="KUNITZ-TYPE PROTEASE INHIBITOR-RELATED"/>
    <property type="match status" value="1"/>
</dbReference>
<dbReference type="Proteomes" id="UP000034805">
    <property type="component" value="Unassembled WGS sequence"/>
</dbReference>
<evidence type="ECO:0000313" key="5">
    <source>
        <dbReference type="Proteomes" id="UP000034805"/>
    </source>
</evidence>
<evidence type="ECO:0000256" key="1">
    <source>
        <dbReference type="ARBA" id="ARBA00023157"/>
    </source>
</evidence>
<sequence>MSMERDAEQRQKQRRLQWLPTGLTSDPCRAPMSEGSCTEYALLWYHHAESGQCRPFVYGGCGGNRNRFVTKLDCERCCGGAKRGMEPTWTTGGAAGGRQDVENPSRQP</sequence>
<dbReference type="STRING" id="113540.ENSSFOP00015037586"/>
<dbReference type="InterPro" id="IPR050098">
    <property type="entry name" value="TFPI/VKTCI-like"/>
</dbReference>
<name>A0A0P7U7Z7_SCLFO</name>
<dbReference type="PANTHER" id="PTHR10083:SF375">
    <property type="entry name" value="BPTI_KUNITZ INHIBITOR DOMAIN-CONTAINING PROTEIN"/>
    <property type="match status" value="1"/>
</dbReference>
<comment type="caution">
    <text evidence="4">The sequence shown here is derived from an EMBL/GenBank/DDBJ whole genome shotgun (WGS) entry which is preliminary data.</text>
</comment>
<dbReference type="Pfam" id="PF00014">
    <property type="entry name" value="Kunitz_BPTI"/>
    <property type="match status" value="1"/>
</dbReference>
<dbReference type="PRINTS" id="PR00759">
    <property type="entry name" value="BASICPTASE"/>
</dbReference>
<feature type="region of interest" description="Disordered" evidence="2">
    <location>
        <begin position="82"/>
        <end position="108"/>
    </location>
</feature>
<dbReference type="FunFam" id="4.10.410.10:FF:000020">
    <property type="entry name" value="Collagen, type VI, alpha 3"/>
    <property type="match status" value="1"/>
</dbReference>
<reference evidence="4 5" key="1">
    <citation type="submission" date="2015-08" db="EMBL/GenBank/DDBJ databases">
        <title>The genome of the Asian arowana (Scleropages formosus).</title>
        <authorList>
            <person name="Tan M.H."/>
            <person name="Gan H.M."/>
            <person name="Croft L.J."/>
            <person name="Austin C.M."/>
        </authorList>
    </citation>
    <scope>NUCLEOTIDE SEQUENCE [LARGE SCALE GENOMIC DNA]</scope>
    <source>
        <strain evidence="4">Aro1</strain>
    </source>
</reference>
<dbReference type="AlphaFoldDB" id="A0A0P7U7Z7"/>
<feature type="domain" description="BPTI/Kunitz inhibitor" evidence="3">
    <location>
        <begin position="28"/>
        <end position="78"/>
    </location>
</feature>
<feature type="compositionally biased region" description="Basic and acidic residues" evidence="2">
    <location>
        <begin position="99"/>
        <end position="108"/>
    </location>
</feature>
<evidence type="ECO:0000313" key="4">
    <source>
        <dbReference type="EMBL" id="KPP66093.1"/>
    </source>
</evidence>
<dbReference type="InterPro" id="IPR036880">
    <property type="entry name" value="Kunitz_BPTI_sf"/>
</dbReference>
<dbReference type="GO" id="GO:0004867">
    <property type="term" value="F:serine-type endopeptidase inhibitor activity"/>
    <property type="evidence" value="ECO:0007669"/>
    <property type="project" value="InterPro"/>
</dbReference>
<dbReference type="SMART" id="SM00131">
    <property type="entry name" value="KU"/>
    <property type="match status" value="1"/>
</dbReference>
<dbReference type="InterPro" id="IPR002223">
    <property type="entry name" value="Kunitz_BPTI"/>
</dbReference>
<proteinExistence type="predicted"/>
<dbReference type="PROSITE" id="PS00280">
    <property type="entry name" value="BPTI_KUNITZ_1"/>
    <property type="match status" value="1"/>
</dbReference>
<gene>
    <name evidence="4" type="ORF">Z043_115440</name>
</gene>
<dbReference type="Gene3D" id="4.10.410.10">
    <property type="entry name" value="Pancreatic trypsin inhibitor Kunitz domain"/>
    <property type="match status" value="1"/>
</dbReference>
<protein>
    <recommendedName>
        <fullName evidence="3">BPTI/Kunitz inhibitor domain-containing protein</fullName>
    </recommendedName>
</protein>
<keyword evidence="1" id="KW-1015">Disulfide bond</keyword>
<organism evidence="4 5">
    <name type="scientific">Scleropages formosus</name>
    <name type="common">Asian bonytongue</name>
    <name type="synonym">Osteoglossum formosum</name>
    <dbReference type="NCBI Taxonomy" id="113540"/>
    <lineage>
        <taxon>Eukaryota</taxon>
        <taxon>Metazoa</taxon>
        <taxon>Chordata</taxon>
        <taxon>Craniata</taxon>
        <taxon>Vertebrata</taxon>
        <taxon>Euteleostomi</taxon>
        <taxon>Actinopterygii</taxon>
        <taxon>Neopterygii</taxon>
        <taxon>Teleostei</taxon>
        <taxon>Osteoglossocephala</taxon>
        <taxon>Osteoglossomorpha</taxon>
        <taxon>Osteoglossiformes</taxon>
        <taxon>Osteoglossidae</taxon>
        <taxon>Scleropages</taxon>
    </lineage>
</organism>
<feature type="region of interest" description="Disordered" evidence="2">
    <location>
        <begin position="1"/>
        <end position="23"/>
    </location>
</feature>
<accession>A0A0P7U7Z7</accession>
<dbReference type="EMBL" id="JARO02005877">
    <property type="protein sequence ID" value="KPP66093.1"/>
    <property type="molecule type" value="Genomic_DNA"/>
</dbReference>
<dbReference type="GO" id="GO:0005615">
    <property type="term" value="C:extracellular space"/>
    <property type="evidence" value="ECO:0007669"/>
    <property type="project" value="TreeGrafter"/>
</dbReference>
<dbReference type="SUPFAM" id="SSF57362">
    <property type="entry name" value="BPTI-like"/>
    <property type="match status" value="1"/>
</dbReference>
<feature type="compositionally biased region" description="Basic and acidic residues" evidence="2">
    <location>
        <begin position="1"/>
        <end position="11"/>
    </location>
</feature>
<dbReference type="CDD" id="cd22627">
    <property type="entry name" value="Kunitz_collagen_alpha1_VII"/>
    <property type="match status" value="1"/>
</dbReference>
<dbReference type="InterPro" id="IPR020901">
    <property type="entry name" value="Prtase_inh_Kunz-CS"/>
</dbReference>
<dbReference type="PROSITE" id="PS50279">
    <property type="entry name" value="BPTI_KUNITZ_2"/>
    <property type="match status" value="1"/>
</dbReference>